<sequence>MWRYLFALFIWLKCLFPLASAGLLQPSARHHPDVRRFEIDLTWQNASPDGFERKVILINGQFPGPQLDIIEGDEVEVVVKNSLPVETAIHFHGISQQGTPWSDGVPDVTQRPIQPGQTFIYRWTAVEYGSYWYHGHAHGQISDGLFGAIVIRPAEDRPAPFEKISDSIQGLKKIKQAVSKPTPVFVSDWTHLTSEEYMKAAMESGIDNFCLDSILINGKGSVICKPQDELNSLTRPDQTMLLGNETVTDKGCLPFYLPTVVGDFPIKPEKVPEDVYYNCKPSGGQHEVITVEPADGWASFDFISSASIASFMLSIDEHKMWIYAVDGHYIDPIHVDGTPIPNGNRFSALVKLDKPFRDYTIRVANFASSQLISGFATLRYKGQDGTPKPSNPSMGYNGVNLTTDYVLLDENKIAPYPPSKPAAIADTTYKFDIGFFGAAFRWTVSGKSALNISQDIDPILFDLDGPLATNKNLTFPTKNGTWVDIILKTDGLFNPPHPMHKHSHKVYVIGKGTGQFPWDTVEDAVKEVPQFFNLETPPLVDGFTSPPGSEKEPGWVAIRYEAINPGPFLLHCHVQTHFAGGMGVVMLDGADKLPEVPPEYLKAEF</sequence>
<dbReference type="EMBL" id="PDNB01000079">
    <property type="protein sequence ID" value="PGH10994.1"/>
    <property type="molecule type" value="Genomic_DNA"/>
</dbReference>
<evidence type="ECO:0000256" key="3">
    <source>
        <dbReference type="ARBA" id="ARBA00022729"/>
    </source>
</evidence>
<gene>
    <name evidence="11" type="ORF">AJ79_05145</name>
</gene>
<dbReference type="InterPro" id="IPR033138">
    <property type="entry name" value="Cu_oxidase_CS"/>
</dbReference>
<feature type="domain" description="Plastocyanin-like" evidence="10">
    <location>
        <begin position="41"/>
        <end position="155"/>
    </location>
</feature>
<dbReference type="InterPro" id="IPR045087">
    <property type="entry name" value="Cu-oxidase_fam"/>
</dbReference>
<keyword evidence="2" id="KW-0479">Metal-binding</keyword>
<comment type="caution">
    <text evidence="11">The sequence shown here is derived from an EMBL/GenBank/DDBJ whole genome shotgun (WGS) entry which is preliminary data.</text>
</comment>
<dbReference type="Pfam" id="PF00394">
    <property type="entry name" value="Cu-oxidase"/>
    <property type="match status" value="1"/>
</dbReference>
<evidence type="ECO:0000256" key="1">
    <source>
        <dbReference type="ARBA" id="ARBA00010609"/>
    </source>
</evidence>
<dbReference type="PANTHER" id="PTHR11709:SF488">
    <property type="entry name" value="LACCASE-RELATED"/>
    <property type="match status" value="1"/>
</dbReference>
<dbReference type="InterPro" id="IPR008972">
    <property type="entry name" value="Cupredoxin"/>
</dbReference>
<dbReference type="CDD" id="cd13898">
    <property type="entry name" value="CuRO_3_Abr2_like"/>
    <property type="match status" value="1"/>
</dbReference>
<keyword evidence="5" id="KW-0186">Copper</keyword>
<evidence type="ECO:0000313" key="11">
    <source>
        <dbReference type="EMBL" id="PGH10994.1"/>
    </source>
</evidence>
<accession>A0A2B7XGY9</accession>
<dbReference type="GO" id="GO:0016491">
    <property type="term" value="F:oxidoreductase activity"/>
    <property type="evidence" value="ECO:0007669"/>
    <property type="project" value="UniProtKB-KW"/>
</dbReference>
<reference evidence="11 12" key="1">
    <citation type="submission" date="2017-10" db="EMBL/GenBank/DDBJ databases">
        <title>Comparative genomics in systemic dimorphic fungi from Ajellomycetaceae.</title>
        <authorList>
            <person name="Munoz J.F."/>
            <person name="Mcewen J.G."/>
            <person name="Clay O.K."/>
            <person name="Cuomo C.A."/>
        </authorList>
    </citation>
    <scope>NUCLEOTIDE SEQUENCE [LARGE SCALE GENOMIC DNA]</scope>
    <source>
        <strain evidence="11 12">UAMH5409</strain>
    </source>
</reference>
<dbReference type="OrthoDB" id="2121828at2759"/>
<dbReference type="Gene3D" id="2.60.40.420">
    <property type="entry name" value="Cupredoxins - blue copper proteins"/>
    <property type="match status" value="3"/>
</dbReference>
<keyword evidence="6" id="KW-0325">Glycoprotein</keyword>
<name>A0A2B7XGY9_9EURO</name>
<feature type="domain" description="Plastocyanin-like" evidence="9">
    <location>
        <begin position="470"/>
        <end position="589"/>
    </location>
</feature>
<evidence type="ECO:0000259" key="9">
    <source>
        <dbReference type="Pfam" id="PF07731"/>
    </source>
</evidence>
<dbReference type="SUPFAM" id="SSF49503">
    <property type="entry name" value="Cupredoxins"/>
    <property type="match status" value="3"/>
</dbReference>
<evidence type="ECO:0000313" key="12">
    <source>
        <dbReference type="Proteomes" id="UP000223968"/>
    </source>
</evidence>
<dbReference type="CDD" id="cd13850">
    <property type="entry name" value="CuRO_1_Abr2_like"/>
    <property type="match status" value="1"/>
</dbReference>
<feature type="chain" id="PRO_5013151870" description="Laccase TilA" evidence="7">
    <location>
        <begin position="22"/>
        <end position="605"/>
    </location>
</feature>
<dbReference type="Pfam" id="PF07731">
    <property type="entry name" value="Cu-oxidase_2"/>
    <property type="match status" value="1"/>
</dbReference>
<feature type="signal peptide" evidence="7">
    <location>
        <begin position="1"/>
        <end position="21"/>
    </location>
</feature>
<dbReference type="PROSITE" id="PS00079">
    <property type="entry name" value="MULTICOPPER_OXIDASE1"/>
    <property type="match status" value="1"/>
</dbReference>
<dbReference type="InterPro" id="IPR001117">
    <property type="entry name" value="Cu-oxidase_2nd"/>
</dbReference>
<evidence type="ECO:0000256" key="4">
    <source>
        <dbReference type="ARBA" id="ARBA00023002"/>
    </source>
</evidence>
<organism evidence="11 12">
    <name type="scientific">Helicocarpus griseus UAMH5409</name>
    <dbReference type="NCBI Taxonomy" id="1447875"/>
    <lineage>
        <taxon>Eukaryota</taxon>
        <taxon>Fungi</taxon>
        <taxon>Dikarya</taxon>
        <taxon>Ascomycota</taxon>
        <taxon>Pezizomycotina</taxon>
        <taxon>Eurotiomycetes</taxon>
        <taxon>Eurotiomycetidae</taxon>
        <taxon>Onygenales</taxon>
        <taxon>Ajellomycetaceae</taxon>
        <taxon>Helicocarpus</taxon>
    </lineage>
</organism>
<dbReference type="InterPro" id="IPR011707">
    <property type="entry name" value="Cu-oxidase-like_N"/>
</dbReference>
<evidence type="ECO:0000256" key="6">
    <source>
        <dbReference type="ARBA" id="ARBA00023180"/>
    </source>
</evidence>
<evidence type="ECO:0000259" key="10">
    <source>
        <dbReference type="Pfam" id="PF07732"/>
    </source>
</evidence>
<keyword evidence="4" id="KW-0560">Oxidoreductase</keyword>
<evidence type="ECO:0000256" key="5">
    <source>
        <dbReference type="ARBA" id="ARBA00023008"/>
    </source>
</evidence>
<evidence type="ECO:0000256" key="2">
    <source>
        <dbReference type="ARBA" id="ARBA00022723"/>
    </source>
</evidence>
<evidence type="ECO:0000259" key="8">
    <source>
        <dbReference type="Pfam" id="PF00394"/>
    </source>
</evidence>
<dbReference type="GO" id="GO:0005507">
    <property type="term" value="F:copper ion binding"/>
    <property type="evidence" value="ECO:0007669"/>
    <property type="project" value="InterPro"/>
</dbReference>
<feature type="domain" description="Plastocyanin-like" evidence="8">
    <location>
        <begin position="182"/>
        <end position="382"/>
    </location>
</feature>
<protein>
    <recommendedName>
        <fullName evidence="13">Laccase TilA</fullName>
    </recommendedName>
</protein>
<proteinExistence type="inferred from homology"/>
<dbReference type="FunFam" id="2.60.40.420:FF:000036">
    <property type="entry name" value="L-ascorbate oxidase"/>
    <property type="match status" value="1"/>
</dbReference>
<dbReference type="STRING" id="1447875.A0A2B7XGY9"/>
<dbReference type="Pfam" id="PF07732">
    <property type="entry name" value="Cu-oxidase_3"/>
    <property type="match status" value="1"/>
</dbReference>
<evidence type="ECO:0000256" key="7">
    <source>
        <dbReference type="SAM" id="SignalP"/>
    </source>
</evidence>
<dbReference type="CDD" id="cd13876">
    <property type="entry name" value="CuRO_2_Abr2_like"/>
    <property type="match status" value="1"/>
</dbReference>
<evidence type="ECO:0008006" key="13">
    <source>
        <dbReference type="Google" id="ProtNLM"/>
    </source>
</evidence>
<keyword evidence="3 7" id="KW-0732">Signal</keyword>
<comment type="similarity">
    <text evidence="1">Belongs to the multicopper oxidase family.</text>
</comment>
<dbReference type="PANTHER" id="PTHR11709">
    <property type="entry name" value="MULTI-COPPER OXIDASE"/>
    <property type="match status" value="1"/>
</dbReference>
<dbReference type="Proteomes" id="UP000223968">
    <property type="component" value="Unassembled WGS sequence"/>
</dbReference>
<dbReference type="AlphaFoldDB" id="A0A2B7XGY9"/>
<dbReference type="InterPro" id="IPR002355">
    <property type="entry name" value="Cu_oxidase_Cu_BS"/>
</dbReference>
<keyword evidence="12" id="KW-1185">Reference proteome</keyword>
<dbReference type="InterPro" id="IPR011706">
    <property type="entry name" value="Cu-oxidase_C"/>
</dbReference>
<dbReference type="PROSITE" id="PS00080">
    <property type="entry name" value="MULTICOPPER_OXIDASE2"/>
    <property type="match status" value="1"/>
</dbReference>